<keyword evidence="1" id="KW-0004">4Fe-4S</keyword>
<dbReference type="EMBL" id="JADEZV010000001">
    <property type="protein sequence ID" value="MBE9390651.1"/>
    <property type="molecule type" value="Genomic_DNA"/>
</dbReference>
<feature type="domain" description="4Fe-4S ferredoxin-type" evidence="6">
    <location>
        <begin position="33"/>
        <end position="62"/>
    </location>
</feature>
<dbReference type="GO" id="GO:0016020">
    <property type="term" value="C:membrane"/>
    <property type="evidence" value="ECO:0007669"/>
    <property type="project" value="InterPro"/>
</dbReference>
<dbReference type="GeneID" id="12450392"/>
<evidence type="ECO:0000313" key="9">
    <source>
        <dbReference type="EMBL" id="PMB75804.1"/>
    </source>
</evidence>
<feature type="domain" description="4Fe-4S ferredoxin-type" evidence="6">
    <location>
        <begin position="66"/>
        <end position="95"/>
    </location>
</feature>
<dbReference type="OMA" id="MACPANA"/>
<dbReference type="Proteomes" id="UP000886076">
    <property type="component" value="Unassembled WGS sequence"/>
</dbReference>
<evidence type="ECO:0000256" key="4">
    <source>
        <dbReference type="ARBA" id="ARBA00023004"/>
    </source>
</evidence>
<dbReference type="PANTHER" id="PTHR10849">
    <property type="entry name" value="NADH DEHYDROGENASE UBIQUINONE IRON-SULFUR PROTEIN 8, MITOCHONDRIAL"/>
    <property type="match status" value="1"/>
</dbReference>
<keyword evidence="3" id="KW-0677">Repeat</keyword>
<reference evidence="9 10" key="1">
    <citation type="submission" date="2018-01" db="EMBL/GenBank/DDBJ databases">
        <title>Metagenomic assembled genomes from two thermal pools in the Uzon Caldera, Kamchatka, Russia.</title>
        <authorList>
            <person name="Wilkins L."/>
            <person name="Ettinger C."/>
        </authorList>
    </citation>
    <scope>NUCLEOTIDE SEQUENCE [LARGE SCALE GENOMIC DNA]</scope>
    <source>
        <strain evidence="9">ZAV-06</strain>
    </source>
</reference>
<keyword evidence="5" id="KW-0411">Iron-sulfur</keyword>
<keyword evidence="2" id="KW-0479">Metal-binding</keyword>
<dbReference type="GO" id="GO:0009060">
    <property type="term" value="P:aerobic respiration"/>
    <property type="evidence" value="ECO:0007669"/>
    <property type="project" value="TreeGrafter"/>
</dbReference>
<dbReference type="Proteomes" id="UP000237153">
    <property type="component" value="Unassembled WGS sequence"/>
</dbReference>
<evidence type="ECO:0000259" key="6">
    <source>
        <dbReference type="PROSITE" id="PS51379"/>
    </source>
</evidence>
<dbReference type="InterPro" id="IPR017896">
    <property type="entry name" value="4Fe4S_Fe-S-bd"/>
</dbReference>
<sequence length="179" mass="19947">MSNLKTITKGIKYGIATVKYPFVPEKVEEDYRGKPVLNFDLCIGCGSCSLACPPDAITFTRKENHAEWKIFYGRCIFCGRCEEVCPVGAIIQNEEFELASKKKDDLEVVANLKVAKCASCGKSMNVTEREVKYVIDVLRSSLPQSKAEVISELASLCSECKRKRFIEKIIKTYGKGGGR</sequence>
<dbReference type="GO" id="GO:0003954">
    <property type="term" value="F:NADH dehydrogenase activity"/>
    <property type="evidence" value="ECO:0007669"/>
    <property type="project" value="TreeGrafter"/>
</dbReference>
<dbReference type="EMBL" id="PNIM01000006">
    <property type="protein sequence ID" value="PMB75804.1"/>
    <property type="molecule type" value="Genomic_DNA"/>
</dbReference>
<dbReference type="InterPro" id="IPR017900">
    <property type="entry name" value="4Fe4S_Fe_S_CS"/>
</dbReference>
<comment type="caution">
    <text evidence="9">The sequence shown here is derived from an EMBL/GenBank/DDBJ whole genome shotgun (WGS) entry which is preliminary data.</text>
</comment>
<dbReference type="EMBL" id="DSFH01000036">
    <property type="protein sequence ID" value="HEW63873.1"/>
    <property type="molecule type" value="Genomic_DNA"/>
</dbReference>
<organism evidence="9 10">
    <name type="scientific">Fervidicoccus fontis</name>
    <dbReference type="NCBI Taxonomy" id="683846"/>
    <lineage>
        <taxon>Archaea</taxon>
        <taxon>Thermoproteota</taxon>
        <taxon>Thermoprotei</taxon>
        <taxon>Fervidicoccales</taxon>
        <taxon>Fervidicoccaceae</taxon>
        <taxon>Fervidicoccus</taxon>
    </lineage>
</organism>
<evidence type="ECO:0000313" key="10">
    <source>
        <dbReference type="Proteomes" id="UP000237153"/>
    </source>
</evidence>
<dbReference type="Proteomes" id="UP000652307">
    <property type="component" value="Unassembled WGS sequence"/>
</dbReference>
<dbReference type="AlphaFoldDB" id="A0A2J6N5L3"/>
<keyword evidence="4" id="KW-0408">Iron</keyword>
<dbReference type="PROSITE" id="PS00198">
    <property type="entry name" value="4FE4S_FER_1"/>
    <property type="match status" value="2"/>
</dbReference>
<evidence type="ECO:0000256" key="2">
    <source>
        <dbReference type="ARBA" id="ARBA00022723"/>
    </source>
</evidence>
<dbReference type="GO" id="GO:0051539">
    <property type="term" value="F:4 iron, 4 sulfur cluster binding"/>
    <property type="evidence" value="ECO:0007669"/>
    <property type="project" value="UniProtKB-KW"/>
</dbReference>
<dbReference type="InterPro" id="IPR010226">
    <property type="entry name" value="NADH_quinone_OxRdtase_chainI"/>
</dbReference>
<accession>A0A2J6N5L3</accession>
<dbReference type="GO" id="GO:0046872">
    <property type="term" value="F:metal ion binding"/>
    <property type="evidence" value="ECO:0007669"/>
    <property type="project" value="UniProtKB-KW"/>
</dbReference>
<dbReference type="RefSeq" id="WP_014558422.1">
    <property type="nucleotide sequence ID" value="NZ_DSFH01000036.1"/>
</dbReference>
<gene>
    <name evidence="9" type="ORF">C0188_01700</name>
    <name evidence="7" type="ORF">ENO39_02285</name>
    <name evidence="8" type="ORF">IOK49_00930</name>
</gene>
<proteinExistence type="predicted"/>
<evidence type="ECO:0000256" key="5">
    <source>
        <dbReference type="ARBA" id="ARBA00023014"/>
    </source>
</evidence>
<protein>
    <submittedName>
        <fullName evidence="8">4Fe-4S binding protein</fullName>
    </submittedName>
    <submittedName>
        <fullName evidence="7">4Fe-4S dicluster domain-containing protein</fullName>
    </submittedName>
    <submittedName>
        <fullName evidence="9">Hydrogenase 4 subunit H</fullName>
    </submittedName>
</protein>
<evidence type="ECO:0000256" key="3">
    <source>
        <dbReference type="ARBA" id="ARBA00022737"/>
    </source>
</evidence>
<dbReference type="Gene3D" id="3.30.70.3270">
    <property type="match status" value="1"/>
</dbReference>
<reference evidence="7" key="2">
    <citation type="journal article" date="2020" name="mSystems">
        <title>Genome- and Community-Level Interaction Insights into Carbon Utilization and Element Cycling Functions of Hydrothermarchaeota in Hydrothermal Sediment.</title>
        <authorList>
            <person name="Zhou Z."/>
            <person name="Liu Y."/>
            <person name="Xu W."/>
            <person name="Pan J."/>
            <person name="Luo Z.H."/>
            <person name="Li M."/>
        </authorList>
    </citation>
    <scope>NUCLEOTIDE SEQUENCE [LARGE SCALE GENOMIC DNA]</scope>
    <source>
        <strain evidence="7">SpSt-1261</strain>
    </source>
</reference>
<dbReference type="PROSITE" id="PS51379">
    <property type="entry name" value="4FE4S_FER_2"/>
    <property type="match status" value="2"/>
</dbReference>
<dbReference type="SUPFAM" id="SSF54862">
    <property type="entry name" value="4Fe-4S ferredoxins"/>
    <property type="match status" value="1"/>
</dbReference>
<dbReference type="Pfam" id="PF12838">
    <property type="entry name" value="Fer4_7"/>
    <property type="match status" value="1"/>
</dbReference>
<reference evidence="8" key="3">
    <citation type="submission" date="2020-10" db="EMBL/GenBank/DDBJ databases">
        <title>Fervidococcus fontis strain 3639Fd - the first crenarchaeon capable of growth on lipids.</title>
        <authorList>
            <person name="Kochetkova T.V."/>
            <person name="Elcheninov A.G."/>
            <person name="Toschakov S.V."/>
            <person name="Kublanov I.V."/>
        </authorList>
    </citation>
    <scope>NUCLEOTIDE SEQUENCE</scope>
    <source>
        <strain evidence="8">3639Fd</strain>
    </source>
</reference>
<dbReference type="PANTHER" id="PTHR10849:SF35">
    <property type="entry name" value="FORMATE HYDROGENLYASE SUBUNIT 6-RELATED"/>
    <property type="match status" value="1"/>
</dbReference>
<evidence type="ECO:0000256" key="1">
    <source>
        <dbReference type="ARBA" id="ARBA00022485"/>
    </source>
</evidence>
<evidence type="ECO:0000313" key="8">
    <source>
        <dbReference type="EMBL" id="MBE9390651.1"/>
    </source>
</evidence>
<evidence type="ECO:0000313" key="7">
    <source>
        <dbReference type="EMBL" id="HEW63873.1"/>
    </source>
</evidence>
<name>A0A2J6N5L3_9CREN</name>